<dbReference type="Gene3D" id="3.40.50.1820">
    <property type="entry name" value="alpha/beta hydrolase"/>
    <property type="match status" value="1"/>
</dbReference>
<comment type="caution">
    <text evidence="3">The sequence shown here is derived from an EMBL/GenBank/DDBJ whole genome shotgun (WGS) entry which is preliminary data.</text>
</comment>
<dbReference type="InterPro" id="IPR000073">
    <property type="entry name" value="AB_hydrolase_1"/>
</dbReference>
<evidence type="ECO:0000259" key="2">
    <source>
        <dbReference type="Pfam" id="PF00561"/>
    </source>
</evidence>
<organism evidence="3 4">
    <name type="scientific">Oopsacas minuta</name>
    <dbReference type="NCBI Taxonomy" id="111878"/>
    <lineage>
        <taxon>Eukaryota</taxon>
        <taxon>Metazoa</taxon>
        <taxon>Porifera</taxon>
        <taxon>Hexactinellida</taxon>
        <taxon>Hexasterophora</taxon>
        <taxon>Lyssacinosida</taxon>
        <taxon>Leucopsacidae</taxon>
        <taxon>Oopsacas</taxon>
    </lineage>
</organism>
<dbReference type="GO" id="GO:0052689">
    <property type="term" value="F:carboxylic ester hydrolase activity"/>
    <property type="evidence" value="ECO:0007669"/>
    <property type="project" value="TreeGrafter"/>
</dbReference>
<dbReference type="AlphaFoldDB" id="A0AAV7JVA4"/>
<dbReference type="PANTHER" id="PTHR42886">
    <property type="entry name" value="RE40534P-RELATED"/>
    <property type="match status" value="1"/>
</dbReference>
<dbReference type="GO" id="GO:0042171">
    <property type="term" value="F:lysophosphatidic acid acyltransferase activity"/>
    <property type="evidence" value="ECO:0007669"/>
    <property type="project" value="TreeGrafter"/>
</dbReference>
<proteinExistence type="inferred from homology"/>
<protein>
    <submittedName>
        <fullName evidence="3">1-acylglycerol-3-phosphate O-acyltransferase ABHD5</fullName>
    </submittedName>
</protein>
<accession>A0AAV7JVA4</accession>
<sequence>MFEDDPLLHPNNDQERFYHTSLENSNWARAIITKYYRLVSNPTQLQYVEQKMLKKIVSEYTQEQVQIGPHTTINTLHFKCKSETATPAPPIVLLHGFGVGLGMFIKNFDTICQHADVYAIDLLGFGRSSRPNFSTRPNQIVQQYIQSLEDWRVAVGLNKFILLGHSFGGYLSTWYAMRYPDNIAKLILVEPWGYPPYSARQDVTEKRNSERPQWYPRRGTFKYKLYRFLFGMITRYLKYFLPFSFVRLGFGIGKPLFMRFRKDLIESYEDMIDADTLGDYFLHLNGQYPSGEEAFTRLHIPFGYCRQPLFPESIKRMDPIITMEFIYGDLSWMSPQPARDLNDYIDNEVSISMVAHSSHHVYANNTCEFNRVVIRSIKSINQT</sequence>
<dbReference type="Proteomes" id="UP001165289">
    <property type="component" value="Unassembled WGS sequence"/>
</dbReference>
<gene>
    <name evidence="3" type="ORF">LOD99_4133</name>
</gene>
<dbReference type="SUPFAM" id="SSF53474">
    <property type="entry name" value="alpha/beta-Hydrolases"/>
    <property type="match status" value="1"/>
</dbReference>
<dbReference type="EMBL" id="JAKMXF010000297">
    <property type="protein sequence ID" value="KAI6652747.1"/>
    <property type="molecule type" value="Genomic_DNA"/>
</dbReference>
<evidence type="ECO:0000313" key="3">
    <source>
        <dbReference type="EMBL" id="KAI6652747.1"/>
    </source>
</evidence>
<name>A0AAV7JVA4_9METZ</name>
<dbReference type="Pfam" id="PF00561">
    <property type="entry name" value="Abhydrolase_1"/>
    <property type="match status" value="1"/>
</dbReference>
<reference evidence="3 4" key="1">
    <citation type="journal article" date="2023" name="BMC Biol.">
        <title>The compact genome of the sponge Oopsacas minuta (Hexactinellida) is lacking key metazoan core genes.</title>
        <authorList>
            <person name="Santini S."/>
            <person name="Schenkelaars Q."/>
            <person name="Jourda C."/>
            <person name="Duchesne M."/>
            <person name="Belahbib H."/>
            <person name="Rocher C."/>
            <person name="Selva M."/>
            <person name="Riesgo A."/>
            <person name="Vervoort M."/>
            <person name="Leys S.P."/>
            <person name="Kodjabachian L."/>
            <person name="Le Bivic A."/>
            <person name="Borchiellini C."/>
            <person name="Claverie J.M."/>
            <person name="Renard E."/>
        </authorList>
    </citation>
    <scope>NUCLEOTIDE SEQUENCE [LARGE SCALE GENOMIC DNA]</scope>
    <source>
        <strain evidence="3">SPO-2</strain>
    </source>
</reference>
<feature type="domain" description="AB hydrolase-1" evidence="2">
    <location>
        <begin position="89"/>
        <end position="201"/>
    </location>
</feature>
<dbReference type="GO" id="GO:0055088">
    <property type="term" value="P:lipid homeostasis"/>
    <property type="evidence" value="ECO:0007669"/>
    <property type="project" value="TreeGrafter"/>
</dbReference>
<keyword evidence="4" id="KW-1185">Reference proteome</keyword>
<dbReference type="PRINTS" id="PR00111">
    <property type="entry name" value="ABHYDROLASE"/>
</dbReference>
<dbReference type="InterPro" id="IPR029058">
    <property type="entry name" value="AB_hydrolase_fold"/>
</dbReference>
<evidence type="ECO:0000313" key="4">
    <source>
        <dbReference type="Proteomes" id="UP001165289"/>
    </source>
</evidence>
<comment type="similarity">
    <text evidence="1">Belongs to the peptidase S33 family. ABHD4/ABHD5 subfamily.</text>
</comment>
<dbReference type="PANTHER" id="PTHR42886:SF29">
    <property type="entry name" value="PUMMELIG, ISOFORM A"/>
    <property type="match status" value="1"/>
</dbReference>
<evidence type="ECO:0000256" key="1">
    <source>
        <dbReference type="ARBA" id="ARBA00038097"/>
    </source>
</evidence>
<dbReference type="GO" id="GO:0006654">
    <property type="term" value="P:phosphatidic acid biosynthetic process"/>
    <property type="evidence" value="ECO:0007669"/>
    <property type="project" value="TreeGrafter"/>
</dbReference>